<dbReference type="Gene3D" id="3.40.50.1820">
    <property type="entry name" value="alpha/beta hydrolase"/>
    <property type="match status" value="1"/>
</dbReference>
<sequence length="545" mass="61252">MKSVLKLKYCVISGIILTFTSFAAENEPIIKVLSGQLQGVKENNFFAFRGIAYAAPPIGELRFRDPEPVEPWSGIRDATEFSDSCVQFVRSSKKVLGSENCLFLNVYTTDLTPHEPRTVLFWIHGGAYVDGSGNDDKFGPDYLVQKDVILVTINYRLAIFGFLNLDDESVPGNQGLKDTVMALKWVQQNIGQFGGNPNNVTIFGQSAGSAMVHYLTLSPLTEGLFDKAILQSSVASNPRSYVSYPMKDAAEQVSEKMGQLNEDLIVFLKNVDPSDLLKAVHSLEFREEGFLIENPFVPSVDSKSKLPFLSIPIIEAVKAGIRVPHLIGYTSKEAIRFKADLTDEDYKEIAAHQEALLHPNDKKFLKARNISVNDVKKFFFGDKEISRATAQQYIDLVSADYYLINIHHVLEIQLSASDIPSYLYKFDYYSKESAVVQKIIGTDLEGTAHGEENYYLFNATKLKELGIDQPSNFPVERVIQKRFLDLWTTFAQTGNPNSAVELGNVVWEPVDDPIEYNCLEISKDLKLIEEKNLLYQFKTQENVKT</sequence>
<evidence type="ECO:0000256" key="3">
    <source>
        <dbReference type="ARBA" id="ARBA00022801"/>
    </source>
</evidence>
<keyword evidence="2" id="KW-0719">Serine esterase</keyword>
<evidence type="ECO:0000313" key="8">
    <source>
        <dbReference type="EMBL" id="CAG5075291.1"/>
    </source>
</evidence>
<evidence type="ECO:0000313" key="9">
    <source>
        <dbReference type="Proteomes" id="UP000786811"/>
    </source>
</evidence>
<evidence type="ECO:0000256" key="1">
    <source>
        <dbReference type="ARBA" id="ARBA00005964"/>
    </source>
</evidence>
<dbReference type="InterPro" id="IPR019826">
    <property type="entry name" value="Carboxylesterase_B_AS"/>
</dbReference>
<keyword evidence="9" id="KW-1185">Reference proteome</keyword>
<keyword evidence="3 6" id="KW-0378">Hydrolase</keyword>
<name>A0A8J2H581_COTCN</name>
<proteinExistence type="inferred from homology"/>
<comment type="caution">
    <text evidence="8">The sequence shown here is derived from an EMBL/GenBank/DDBJ whole genome shotgun (WGS) entry which is preliminary data.</text>
</comment>
<dbReference type="Pfam" id="PF00135">
    <property type="entry name" value="COesterase"/>
    <property type="match status" value="1"/>
</dbReference>
<dbReference type="AlphaFoldDB" id="A0A8J2H581"/>
<dbReference type="PANTHER" id="PTHR43142:SF1">
    <property type="entry name" value="CARBOXYLIC ESTER HYDROLASE"/>
    <property type="match status" value="1"/>
</dbReference>
<organism evidence="8 9">
    <name type="scientific">Cotesia congregata</name>
    <name type="common">Parasitoid wasp</name>
    <name type="synonym">Apanteles congregatus</name>
    <dbReference type="NCBI Taxonomy" id="51543"/>
    <lineage>
        <taxon>Eukaryota</taxon>
        <taxon>Metazoa</taxon>
        <taxon>Ecdysozoa</taxon>
        <taxon>Arthropoda</taxon>
        <taxon>Hexapoda</taxon>
        <taxon>Insecta</taxon>
        <taxon>Pterygota</taxon>
        <taxon>Neoptera</taxon>
        <taxon>Endopterygota</taxon>
        <taxon>Hymenoptera</taxon>
        <taxon>Apocrita</taxon>
        <taxon>Ichneumonoidea</taxon>
        <taxon>Braconidae</taxon>
        <taxon>Microgastrinae</taxon>
        <taxon>Cotesia</taxon>
    </lineage>
</organism>
<keyword evidence="5" id="KW-0325">Glycoprotein</keyword>
<dbReference type="GO" id="GO:0052689">
    <property type="term" value="F:carboxylic ester hydrolase activity"/>
    <property type="evidence" value="ECO:0007669"/>
    <property type="project" value="UniProtKB-KW"/>
</dbReference>
<accession>A0A8J2H581</accession>
<keyword evidence="4" id="KW-1015">Disulfide bond</keyword>
<dbReference type="EMBL" id="CAJNRD030001116">
    <property type="protein sequence ID" value="CAG5075291.1"/>
    <property type="molecule type" value="Genomic_DNA"/>
</dbReference>
<evidence type="ECO:0000256" key="6">
    <source>
        <dbReference type="RuleBase" id="RU361235"/>
    </source>
</evidence>
<dbReference type="OrthoDB" id="19653at2759"/>
<dbReference type="PANTHER" id="PTHR43142">
    <property type="entry name" value="CARBOXYLIC ESTER HYDROLASE"/>
    <property type="match status" value="1"/>
</dbReference>
<evidence type="ECO:0000256" key="5">
    <source>
        <dbReference type="ARBA" id="ARBA00023180"/>
    </source>
</evidence>
<gene>
    <name evidence="8" type="ORF">HICCMSTLAB_LOCUS1445</name>
</gene>
<dbReference type="InterPro" id="IPR029058">
    <property type="entry name" value="AB_hydrolase_fold"/>
</dbReference>
<protein>
    <recommendedName>
        <fullName evidence="6">Carboxylic ester hydrolase</fullName>
        <ecNumber evidence="6">3.1.1.-</ecNumber>
    </recommendedName>
</protein>
<comment type="similarity">
    <text evidence="1 6">Belongs to the type-B carboxylesterase/lipase family.</text>
</comment>
<evidence type="ECO:0000256" key="4">
    <source>
        <dbReference type="ARBA" id="ARBA00023157"/>
    </source>
</evidence>
<evidence type="ECO:0000259" key="7">
    <source>
        <dbReference type="Pfam" id="PF00135"/>
    </source>
</evidence>
<evidence type="ECO:0000256" key="2">
    <source>
        <dbReference type="ARBA" id="ARBA00022487"/>
    </source>
</evidence>
<dbReference type="InterPro" id="IPR002018">
    <property type="entry name" value="CarbesteraseB"/>
</dbReference>
<reference evidence="8" key="1">
    <citation type="submission" date="2021-04" db="EMBL/GenBank/DDBJ databases">
        <authorList>
            <person name="Chebbi M.A.C M."/>
        </authorList>
    </citation>
    <scope>NUCLEOTIDE SEQUENCE</scope>
</reference>
<feature type="domain" description="Carboxylesterase type B" evidence="7">
    <location>
        <begin position="27"/>
        <end position="526"/>
    </location>
</feature>
<dbReference type="Proteomes" id="UP000786811">
    <property type="component" value="Unassembled WGS sequence"/>
</dbReference>
<dbReference type="PROSITE" id="PS00122">
    <property type="entry name" value="CARBOXYLESTERASE_B_1"/>
    <property type="match status" value="1"/>
</dbReference>
<dbReference type="SUPFAM" id="SSF53474">
    <property type="entry name" value="alpha/beta-Hydrolases"/>
    <property type="match status" value="1"/>
</dbReference>
<dbReference type="EC" id="3.1.1.-" evidence="6"/>